<proteinExistence type="inferred from homology"/>
<evidence type="ECO:0000256" key="6">
    <source>
        <dbReference type="ARBA" id="ARBA00022692"/>
    </source>
</evidence>
<dbReference type="EMBL" id="QRGA01000026">
    <property type="protein sequence ID" value="RDU94834.1"/>
    <property type="molecule type" value="Genomic_DNA"/>
</dbReference>
<sequence>MSVGGTGKPPRTRARDVTAFTRQLTGLLNAGLALVQALELIAHTARRDAMPHVAGGLARRIAGGEPFASALAAYPAQFDRLYRELSTIGEATGTLALVLARIVEHRERAAVQRGKLRTALAYPCAVLLLAVAVTAALLAFVVPTFQQVFDSFGAALPAPTRAVIAMSKLLLHWGPASLAAFGGLWLALPRLVRHAPRARAALDRALLAIPAAGALVRTVAAARWARALGTLLAAGTPLADALRALSQVTGNTVFDAASARIEVRLRRGERLAHAMRAVGCFPAEFVEPIAVAEESSALDTMLLDCAALAERDADEKLALACACAEPLVVIVLGLAVGALVIALYLPVIELGNVV</sequence>
<dbReference type="RefSeq" id="WP_115537606.1">
    <property type="nucleotide sequence ID" value="NZ_QRGA01000026.1"/>
</dbReference>
<keyword evidence="6 9" id="KW-0812">Transmembrane</keyword>
<feature type="transmembrane region" description="Helical" evidence="10">
    <location>
        <begin position="317"/>
        <end position="345"/>
    </location>
</feature>
<evidence type="ECO:0000313" key="13">
    <source>
        <dbReference type="Proteomes" id="UP000256838"/>
    </source>
</evidence>
<keyword evidence="4" id="KW-1003">Cell membrane</keyword>
<accession>A0A3D8JQL5</accession>
<keyword evidence="5" id="KW-0997">Cell inner membrane</keyword>
<comment type="subcellular location">
    <subcellularLocation>
        <location evidence="1 9">Cell inner membrane</location>
        <topology evidence="1 9">Multi-pass membrane protein</topology>
    </subcellularLocation>
</comment>
<feature type="transmembrane region" description="Helical" evidence="10">
    <location>
        <begin position="120"/>
        <end position="142"/>
    </location>
</feature>
<evidence type="ECO:0000313" key="12">
    <source>
        <dbReference type="EMBL" id="RDU94834.1"/>
    </source>
</evidence>
<dbReference type="InterPro" id="IPR001992">
    <property type="entry name" value="T2SS_GspF/T4SS_PilC_CS"/>
</dbReference>
<evidence type="ECO:0000256" key="1">
    <source>
        <dbReference type="ARBA" id="ARBA00004429"/>
    </source>
</evidence>
<keyword evidence="8 10" id="KW-0472">Membrane</keyword>
<dbReference type="Proteomes" id="UP000256838">
    <property type="component" value="Unassembled WGS sequence"/>
</dbReference>
<dbReference type="InterPro" id="IPR003004">
    <property type="entry name" value="GspF/PilC"/>
</dbReference>
<keyword evidence="13" id="KW-1185">Reference proteome</keyword>
<evidence type="ECO:0000256" key="4">
    <source>
        <dbReference type="ARBA" id="ARBA00022475"/>
    </source>
</evidence>
<evidence type="ECO:0000256" key="8">
    <source>
        <dbReference type="ARBA" id="ARBA00023136"/>
    </source>
</evidence>
<keyword evidence="3 9" id="KW-0813">Transport</keyword>
<evidence type="ECO:0000256" key="3">
    <source>
        <dbReference type="ARBA" id="ARBA00022448"/>
    </source>
</evidence>
<dbReference type="PANTHER" id="PTHR30012:SF7">
    <property type="entry name" value="PROTEIN TRANSPORT PROTEIN HOFC HOMOLOG"/>
    <property type="match status" value="1"/>
</dbReference>
<dbReference type="PANTHER" id="PTHR30012">
    <property type="entry name" value="GENERAL SECRETION PATHWAY PROTEIN"/>
    <property type="match status" value="1"/>
</dbReference>
<dbReference type="InterPro" id="IPR042094">
    <property type="entry name" value="T2SS_GspF_sf"/>
</dbReference>
<evidence type="ECO:0000256" key="2">
    <source>
        <dbReference type="ARBA" id="ARBA00005745"/>
    </source>
</evidence>
<dbReference type="Pfam" id="PF00482">
    <property type="entry name" value="T2SSF"/>
    <property type="match status" value="2"/>
</dbReference>
<evidence type="ECO:0000256" key="10">
    <source>
        <dbReference type="SAM" id="Phobius"/>
    </source>
</evidence>
<gene>
    <name evidence="12" type="ORF">DWV00_31905</name>
</gene>
<organism evidence="12 13">
    <name type="scientific">Trinickia dinghuensis</name>
    <dbReference type="NCBI Taxonomy" id="2291023"/>
    <lineage>
        <taxon>Bacteria</taxon>
        <taxon>Pseudomonadati</taxon>
        <taxon>Pseudomonadota</taxon>
        <taxon>Betaproteobacteria</taxon>
        <taxon>Burkholderiales</taxon>
        <taxon>Burkholderiaceae</taxon>
        <taxon>Trinickia</taxon>
    </lineage>
</organism>
<evidence type="ECO:0000256" key="5">
    <source>
        <dbReference type="ARBA" id="ARBA00022519"/>
    </source>
</evidence>
<evidence type="ECO:0000256" key="7">
    <source>
        <dbReference type="ARBA" id="ARBA00022989"/>
    </source>
</evidence>
<dbReference type="PROSITE" id="PS00874">
    <property type="entry name" value="T2SP_F"/>
    <property type="match status" value="1"/>
</dbReference>
<reference evidence="12 13" key="1">
    <citation type="submission" date="2018-08" db="EMBL/GenBank/DDBJ databases">
        <title>Paraburkholderia sp. DHOM06 isolated from forest soil.</title>
        <authorList>
            <person name="Gao Z.-H."/>
            <person name="Qiu L.-H."/>
        </authorList>
    </citation>
    <scope>NUCLEOTIDE SEQUENCE [LARGE SCALE GENOMIC DNA]</scope>
    <source>
        <strain evidence="12 13">DHOM06</strain>
    </source>
</reference>
<dbReference type="AlphaFoldDB" id="A0A3D8JQL5"/>
<dbReference type="OrthoDB" id="9805682at2"/>
<dbReference type="InterPro" id="IPR018076">
    <property type="entry name" value="T2SS_GspF_dom"/>
</dbReference>
<keyword evidence="7 10" id="KW-1133">Transmembrane helix</keyword>
<comment type="caution">
    <text evidence="12">The sequence shown here is derived from an EMBL/GenBank/DDBJ whole genome shotgun (WGS) entry which is preliminary data.</text>
</comment>
<name>A0A3D8JQL5_9BURK</name>
<dbReference type="GO" id="GO:0015628">
    <property type="term" value="P:protein secretion by the type II secretion system"/>
    <property type="evidence" value="ECO:0007669"/>
    <property type="project" value="TreeGrafter"/>
</dbReference>
<feature type="domain" description="Type II secretion system protein GspF" evidence="11">
    <location>
        <begin position="224"/>
        <end position="346"/>
    </location>
</feature>
<evidence type="ECO:0000259" key="11">
    <source>
        <dbReference type="Pfam" id="PF00482"/>
    </source>
</evidence>
<comment type="similarity">
    <text evidence="2 9">Belongs to the GSP F family.</text>
</comment>
<dbReference type="GO" id="GO:0005886">
    <property type="term" value="C:plasma membrane"/>
    <property type="evidence" value="ECO:0007669"/>
    <property type="project" value="UniProtKB-SubCell"/>
</dbReference>
<dbReference type="Gene3D" id="1.20.81.30">
    <property type="entry name" value="Type II secretion system (T2SS), domain F"/>
    <property type="match status" value="2"/>
</dbReference>
<feature type="transmembrane region" description="Helical" evidence="10">
    <location>
        <begin position="162"/>
        <end position="188"/>
    </location>
</feature>
<dbReference type="PRINTS" id="PR00812">
    <property type="entry name" value="BCTERIALGSPF"/>
</dbReference>
<feature type="domain" description="Type II secretion system protein GspF" evidence="11">
    <location>
        <begin position="20"/>
        <end position="143"/>
    </location>
</feature>
<evidence type="ECO:0000256" key="9">
    <source>
        <dbReference type="RuleBase" id="RU003923"/>
    </source>
</evidence>
<protein>
    <submittedName>
        <fullName evidence="12">Type II secretion system F family protein</fullName>
    </submittedName>
</protein>